<dbReference type="Pfam" id="PF00266">
    <property type="entry name" value="Aminotran_5"/>
    <property type="match status" value="1"/>
</dbReference>
<evidence type="ECO:0000256" key="4">
    <source>
        <dbReference type="ARBA" id="ARBA00022679"/>
    </source>
</evidence>
<dbReference type="RefSeq" id="WP_132433864.1">
    <property type="nucleotide sequence ID" value="NZ_SLWK01000006.1"/>
</dbReference>
<dbReference type="PIRSF" id="PIRSF005572">
    <property type="entry name" value="NifS"/>
    <property type="match status" value="1"/>
</dbReference>
<dbReference type="EC" id="2.8.1.7" evidence="8"/>
<evidence type="ECO:0000256" key="5">
    <source>
        <dbReference type="ARBA" id="ARBA00022898"/>
    </source>
</evidence>
<dbReference type="InterPro" id="IPR016454">
    <property type="entry name" value="Cysteine_dSase"/>
</dbReference>
<organism evidence="10 11">
    <name type="scientific">Natronoflexus pectinivorans</name>
    <dbReference type="NCBI Taxonomy" id="682526"/>
    <lineage>
        <taxon>Bacteria</taxon>
        <taxon>Pseudomonadati</taxon>
        <taxon>Bacteroidota</taxon>
        <taxon>Bacteroidia</taxon>
        <taxon>Marinilabiliales</taxon>
        <taxon>Marinilabiliaceae</taxon>
        <taxon>Natronoflexus</taxon>
    </lineage>
</organism>
<evidence type="ECO:0000256" key="1">
    <source>
        <dbReference type="ARBA" id="ARBA00001933"/>
    </source>
</evidence>
<keyword evidence="10" id="KW-0456">Lyase</keyword>
<accession>A0A4V2RWE0</accession>
<dbReference type="Proteomes" id="UP000295221">
    <property type="component" value="Unassembled WGS sequence"/>
</dbReference>
<dbReference type="PROSITE" id="PS00595">
    <property type="entry name" value="AA_TRANSFER_CLASS_5"/>
    <property type="match status" value="1"/>
</dbReference>
<comment type="function">
    <text evidence="2 8">Catalyzes the removal of elemental sulfur and selenium atoms from L-cysteine, L-cystine, L-selenocysteine, and L-selenocystine to produce L-alanine.</text>
</comment>
<gene>
    <name evidence="10" type="ORF">EV194_106105</name>
</gene>
<keyword evidence="4 8" id="KW-0808">Transferase</keyword>
<dbReference type="InterPro" id="IPR015422">
    <property type="entry name" value="PyrdxlP-dep_Trfase_small"/>
</dbReference>
<dbReference type="Gene3D" id="3.40.640.10">
    <property type="entry name" value="Type I PLP-dependent aspartate aminotransferase-like (Major domain)"/>
    <property type="match status" value="1"/>
</dbReference>
<name>A0A4V2RWE0_9BACT</name>
<dbReference type="PANTHER" id="PTHR43586">
    <property type="entry name" value="CYSTEINE DESULFURASE"/>
    <property type="match status" value="1"/>
</dbReference>
<reference evidence="10 11" key="1">
    <citation type="submission" date="2019-03" db="EMBL/GenBank/DDBJ databases">
        <title>Genomic Encyclopedia of Type Strains, Phase IV (KMG-IV): sequencing the most valuable type-strain genomes for metagenomic binning, comparative biology and taxonomic classification.</title>
        <authorList>
            <person name="Goeker M."/>
        </authorList>
    </citation>
    <scope>NUCLEOTIDE SEQUENCE [LARGE SCALE GENOMIC DNA]</scope>
    <source>
        <strain evidence="10 11">DSM 24179</strain>
    </source>
</reference>
<dbReference type="PANTHER" id="PTHR43586:SF8">
    <property type="entry name" value="CYSTEINE DESULFURASE 1, CHLOROPLASTIC"/>
    <property type="match status" value="1"/>
</dbReference>
<dbReference type="InterPro" id="IPR015421">
    <property type="entry name" value="PyrdxlP-dep_Trfase_major"/>
</dbReference>
<evidence type="ECO:0000256" key="3">
    <source>
        <dbReference type="ARBA" id="ARBA00010447"/>
    </source>
</evidence>
<dbReference type="GO" id="GO:0031071">
    <property type="term" value="F:cysteine desulfurase activity"/>
    <property type="evidence" value="ECO:0007669"/>
    <property type="project" value="UniProtKB-UniRule"/>
</dbReference>
<comment type="cofactor">
    <cofactor evidence="1 7">
        <name>pyridoxal 5'-phosphate</name>
        <dbReference type="ChEBI" id="CHEBI:597326"/>
    </cofactor>
</comment>
<keyword evidence="5 8" id="KW-0663">Pyridoxal phosphate</keyword>
<sequence length="407" mass="45254">MIKYPIEAIRKDFPILSRPVNGRPLVYFDNGATSQTPTQVVKAMEKVYLEINSNIHRGVHTLSNLCTEAFEDARKKVAKYIGAASEKEVIFTRGTTEAINLVAQSFGETFLGKDDEIIISAMEHHSNIVPWQLLQKRAGITLRIIPVNDDGSLDMEEFYNLLNPKTKLVAVTHLSNVLGTINPVEEIIEAAHNINVPVLIDGAQAIQHLPVDVQKLDCDFYAFSGHKLYGPTGIGILYGKEKWLNQMEPWQGGGEMIQSVSFEKTTFNELPYKFEAGTPDYVAAIGIGAAMDYIRSIGLDIISEYEAELYQYAFDRLSSIEGMQFYGTAEKRTSLISFLIKGIHPFDAGTLLDKMGIAVRTGHHCAQPLMDRFNIPGTIRASFGLYNTKKEVDALVDGLTKVKQLFG</sequence>
<proteinExistence type="inferred from homology"/>
<evidence type="ECO:0000256" key="8">
    <source>
        <dbReference type="RuleBase" id="RU004506"/>
    </source>
</evidence>
<evidence type="ECO:0000313" key="11">
    <source>
        <dbReference type="Proteomes" id="UP000295221"/>
    </source>
</evidence>
<dbReference type="GO" id="GO:0030170">
    <property type="term" value="F:pyridoxal phosphate binding"/>
    <property type="evidence" value="ECO:0007669"/>
    <property type="project" value="UniProtKB-UniRule"/>
</dbReference>
<dbReference type="CDD" id="cd06453">
    <property type="entry name" value="SufS_like"/>
    <property type="match status" value="1"/>
</dbReference>
<dbReference type="GO" id="GO:0006534">
    <property type="term" value="P:cysteine metabolic process"/>
    <property type="evidence" value="ECO:0007669"/>
    <property type="project" value="UniProtKB-UniRule"/>
</dbReference>
<dbReference type="InterPro" id="IPR020578">
    <property type="entry name" value="Aminotrans_V_PyrdxlP_BS"/>
</dbReference>
<comment type="caution">
    <text evidence="10">The sequence shown here is derived from an EMBL/GenBank/DDBJ whole genome shotgun (WGS) entry which is preliminary data.</text>
</comment>
<keyword evidence="11" id="KW-1185">Reference proteome</keyword>
<dbReference type="NCBIfam" id="TIGR01979">
    <property type="entry name" value="sufS"/>
    <property type="match status" value="1"/>
</dbReference>
<dbReference type="EMBL" id="SLWK01000006">
    <property type="protein sequence ID" value="TCO07964.1"/>
    <property type="molecule type" value="Genomic_DNA"/>
</dbReference>
<dbReference type="AlphaFoldDB" id="A0A4V2RWE0"/>
<evidence type="ECO:0000256" key="6">
    <source>
        <dbReference type="ARBA" id="ARBA00050776"/>
    </source>
</evidence>
<dbReference type="InterPro" id="IPR000192">
    <property type="entry name" value="Aminotrans_V_dom"/>
</dbReference>
<evidence type="ECO:0000259" key="9">
    <source>
        <dbReference type="Pfam" id="PF00266"/>
    </source>
</evidence>
<protein>
    <recommendedName>
        <fullName evidence="8">Cysteine desulfurase</fullName>
        <ecNumber evidence="8">2.8.1.7</ecNumber>
    </recommendedName>
</protein>
<dbReference type="OrthoDB" id="9804366at2"/>
<comment type="similarity">
    <text evidence="3 8">Belongs to the class-V pyridoxal-phosphate-dependent aminotransferase family. Csd subfamily.</text>
</comment>
<dbReference type="InterPro" id="IPR015424">
    <property type="entry name" value="PyrdxlP-dep_Trfase"/>
</dbReference>
<evidence type="ECO:0000256" key="2">
    <source>
        <dbReference type="ARBA" id="ARBA00002824"/>
    </source>
</evidence>
<feature type="domain" description="Aminotransferase class V" evidence="9">
    <location>
        <begin position="26"/>
        <end position="395"/>
    </location>
</feature>
<dbReference type="SUPFAM" id="SSF53383">
    <property type="entry name" value="PLP-dependent transferases"/>
    <property type="match status" value="1"/>
</dbReference>
<dbReference type="InterPro" id="IPR010970">
    <property type="entry name" value="Cys_dSase_SufS"/>
</dbReference>
<dbReference type="GO" id="GO:0016829">
    <property type="term" value="F:lyase activity"/>
    <property type="evidence" value="ECO:0007669"/>
    <property type="project" value="UniProtKB-KW"/>
</dbReference>
<dbReference type="Gene3D" id="3.90.1150.10">
    <property type="entry name" value="Aspartate Aminotransferase, domain 1"/>
    <property type="match status" value="1"/>
</dbReference>
<evidence type="ECO:0000256" key="7">
    <source>
        <dbReference type="RuleBase" id="RU004504"/>
    </source>
</evidence>
<comment type="catalytic activity">
    <reaction evidence="6 8">
        <text>(sulfur carrier)-H + L-cysteine = (sulfur carrier)-SH + L-alanine</text>
        <dbReference type="Rhea" id="RHEA:43892"/>
        <dbReference type="Rhea" id="RHEA-COMP:14737"/>
        <dbReference type="Rhea" id="RHEA-COMP:14739"/>
        <dbReference type="ChEBI" id="CHEBI:29917"/>
        <dbReference type="ChEBI" id="CHEBI:35235"/>
        <dbReference type="ChEBI" id="CHEBI:57972"/>
        <dbReference type="ChEBI" id="CHEBI:64428"/>
        <dbReference type="EC" id="2.8.1.7"/>
    </reaction>
</comment>
<evidence type="ECO:0000313" key="10">
    <source>
        <dbReference type="EMBL" id="TCO07964.1"/>
    </source>
</evidence>